<comment type="caution">
    <text evidence="1">The sequence shown here is derived from an EMBL/GenBank/DDBJ whole genome shotgun (WGS) entry which is preliminary data.</text>
</comment>
<gene>
    <name evidence="1" type="ORF">BSY74_07375</name>
</gene>
<keyword evidence="1" id="KW-0378">Hydrolase</keyword>
<keyword evidence="1" id="KW-0540">Nuclease</keyword>
<reference evidence="1" key="1">
    <citation type="submission" date="2018-05" db="EMBL/GenBank/DDBJ databases">
        <authorList>
            <consortium name="PulseNet: The National Subtyping Network for Foodborne Disease Surveillance"/>
            <person name="Tarr C.L."/>
            <person name="Trees E."/>
            <person name="Katz L.S."/>
            <person name="Carleton-Romer H.A."/>
            <person name="Stroika S."/>
            <person name="Kucerova Z."/>
            <person name="Roache K.F."/>
            <person name="Sabol A.L."/>
            <person name="Besser J."/>
            <person name="Gerner-Smidt P."/>
        </authorList>
    </citation>
    <scope>NUCLEOTIDE SEQUENCE</scope>
    <source>
        <strain evidence="1">PNUSAC001154</strain>
    </source>
</reference>
<dbReference type="AlphaFoldDB" id="A0A5L8XW16"/>
<proteinExistence type="predicted"/>
<dbReference type="GO" id="GO:0004519">
    <property type="term" value="F:endonuclease activity"/>
    <property type="evidence" value="ECO:0007669"/>
    <property type="project" value="UniProtKB-KW"/>
</dbReference>
<keyword evidence="1" id="KW-0255">Endonuclease</keyword>
<evidence type="ECO:0000313" key="1">
    <source>
        <dbReference type="EMBL" id="EAL3777307.1"/>
    </source>
</evidence>
<accession>A0A5L8XW16</accession>
<protein>
    <submittedName>
        <fullName evidence="1">Restriction endonuclease subunit R</fullName>
    </submittedName>
</protein>
<sequence>MDKILQEILQIDSSRECINFLVKRVQSDNYRGLQISQHNRYTQKEILVILQEIYGLCGDRLLQIRTSDLSKRPYNIEGEEKYAELTTKIASKLGRCTQDSLRKNIFVDLHRMGLIDRFNAKKKQLNPFDNGTKKYIALTKFGIDFLQSTDIFTQNLFFTRALENLMQGFGEEILSIILELDKHYLTRDEVLFFATFLYQKLDSKTYNRSDIISLIRDYRTLSKFQKQALNEKIKFYCEPKNFSGDKTQKRDFRNWINETQQILSLLTQMAYFEYNEHDVKLYIRTGTYGIYEDNTKLKRSIKEKYLYFKKHNITKEKGFELHHIVPLCLAASRAEFQIIDKWENMVYIDAFSHAKITQNNNANMRLSFENNDANFSDFNDCIVRCENNTNIKYDTEKQELMLDYNKRILDSKN</sequence>
<organism evidence="1">
    <name type="scientific">Campylobacter upsaliensis</name>
    <dbReference type="NCBI Taxonomy" id="28080"/>
    <lineage>
        <taxon>Bacteria</taxon>
        <taxon>Pseudomonadati</taxon>
        <taxon>Campylobacterota</taxon>
        <taxon>Epsilonproteobacteria</taxon>
        <taxon>Campylobacterales</taxon>
        <taxon>Campylobacteraceae</taxon>
        <taxon>Campylobacter</taxon>
    </lineage>
</organism>
<dbReference type="EMBL" id="AACNSW010000031">
    <property type="protein sequence ID" value="EAL3777307.1"/>
    <property type="molecule type" value="Genomic_DNA"/>
</dbReference>
<dbReference type="RefSeq" id="WP_220726315.1">
    <property type="nucleotide sequence ID" value="NZ_CBCXLM010000024.1"/>
</dbReference>
<name>A0A5L8XW16_CAMUP</name>